<accession>A0A8S5R2U2</accession>
<organism evidence="2">
    <name type="scientific">Siphoviridae sp. ctWWc42</name>
    <dbReference type="NCBI Taxonomy" id="2826361"/>
    <lineage>
        <taxon>Viruses</taxon>
        <taxon>Duplodnaviria</taxon>
        <taxon>Heunggongvirae</taxon>
        <taxon>Uroviricota</taxon>
        <taxon>Caudoviricetes</taxon>
    </lineage>
</organism>
<protein>
    <submittedName>
        <fullName evidence="2">Uncharacterized protein</fullName>
    </submittedName>
</protein>
<name>A0A8S5R2U2_9CAUD</name>
<keyword evidence="1" id="KW-0472">Membrane</keyword>
<evidence type="ECO:0000256" key="1">
    <source>
        <dbReference type="SAM" id="Phobius"/>
    </source>
</evidence>
<evidence type="ECO:0000313" key="2">
    <source>
        <dbReference type="EMBL" id="DAE25244.1"/>
    </source>
</evidence>
<feature type="transmembrane region" description="Helical" evidence="1">
    <location>
        <begin position="6"/>
        <end position="25"/>
    </location>
</feature>
<keyword evidence="1" id="KW-1133">Transmembrane helix</keyword>
<keyword evidence="1" id="KW-0812">Transmembrane</keyword>
<sequence length="48" mass="5532">MMSYLVASIVGVVSAAIGLYVGLNWTKLQLLWHRLAIRFLKWRISRLS</sequence>
<reference evidence="2" key="1">
    <citation type="journal article" date="2021" name="Proc. Natl. Acad. Sci. U.S.A.">
        <title>A Catalog of Tens of Thousands of Viruses from Human Metagenomes Reveals Hidden Associations with Chronic Diseases.</title>
        <authorList>
            <person name="Tisza M.J."/>
            <person name="Buck C.B."/>
        </authorList>
    </citation>
    <scope>NUCLEOTIDE SEQUENCE</scope>
    <source>
        <strain evidence="2">CtWWc42</strain>
    </source>
</reference>
<proteinExistence type="predicted"/>
<dbReference type="EMBL" id="BK015795">
    <property type="protein sequence ID" value="DAE25244.1"/>
    <property type="molecule type" value="Genomic_DNA"/>
</dbReference>